<dbReference type="AlphaFoldDB" id="A0A1H7I753"/>
<accession>A0A1H7I753</accession>
<dbReference type="Gene3D" id="3.40.50.720">
    <property type="entry name" value="NAD(P)-binding Rossmann-like Domain"/>
    <property type="match status" value="1"/>
</dbReference>
<gene>
    <name evidence="4" type="ORF">SAMN05444583_102328</name>
</gene>
<dbReference type="PANTHER" id="PTHR43391">
    <property type="entry name" value="RETINOL DEHYDROGENASE-RELATED"/>
    <property type="match status" value="1"/>
</dbReference>
<dbReference type="SUPFAM" id="SSF51735">
    <property type="entry name" value="NAD(P)-binding Rossmann-fold domains"/>
    <property type="match status" value="1"/>
</dbReference>
<proteinExistence type="inferred from homology"/>
<dbReference type="EMBL" id="FOAW01000002">
    <property type="protein sequence ID" value="SEK57652.1"/>
    <property type="molecule type" value="Genomic_DNA"/>
</dbReference>
<dbReference type="PRINTS" id="PR00080">
    <property type="entry name" value="SDRFAMILY"/>
</dbReference>
<name>A0A1H7I753_9NOCA</name>
<sequence length="293" mass="31400">MSRFDDRLAGRTALVTGAASGIGAALATELGSRGMSVVVADVDGDGAERVAESVRALGVRALGVQVDVADPESVENLAQASYDEFGSVELLCNNAGVLLLGNLTDSSMDDWRWLSSVNVEGMLNCLYAFLPRMRRQSGWRHVMNTSSTHAFLPDPAFTALYTAAKHAILGLTLGLRSELAADDIGVTALCPGQAATRILDSQRNRPTEFGRRAAEPFGTDVIPMAIEPADVAWLAVEGIMRDAPIVFALPEHSHAQFREQVKDLWRMADGALVGSTDGFTGDLDEEQALRVDR</sequence>
<dbReference type="GO" id="GO:0016491">
    <property type="term" value="F:oxidoreductase activity"/>
    <property type="evidence" value="ECO:0007669"/>
    <property type="project" value="UniProtKB-KW"/>
</dbReference>
<evidence type="ECO:0000256" key="1">
    <source>
        <dbReference type="ARBA" id="ARBA00006484"/>
    </source>
</evidence>
<protein>
    <submittedName>
        <fullName evidence="4">Short-chain dehydrogenase</fullName>
    </submittedName>
</protein>
<dbReference type="Pfam" id="PF00106">
    <property type="entry name" value="adh_short"/>
    <property type="match status" value="1"/>
</dbReference>
<dbReference type="CDD" id="cd05233">
    <property type="entry name" value="SDR_c"/>
    <property type="match status" value="1"/>
</dbReference>
<dbReference type="InterPro" id="IPR002347">
    <property type="entry name" value="SDR_fam"/>
</dbReference>
<evidence type="ECO:0000313" key="4">
    <source>
        <dbReference type="EMBL" id="SEK57652.1"/>
    </source>
</evidence>
<dbReference type="PRINTS" id="PR00081">
    <property type="entry name" value="GDHRDH"/>
</dbReference>
<dbReference type="RefSeq" id="WP_072751209.1">
    <property type="nucleotide sequence ID" value="NZ_FOAW01000002.1"/>
</dbReference>
<keyword evidence="2" id="KW-0560">Oxidoreductase</keyword>
<evidence type="ECO:0000256" key="3">
    <source>
        <dbReference type="RuleBase" id="RU000363"/>
    </source>
</evidence>
<keyword evidence="5" id="KW-1185">Reference proteome</keyword>
<organism evidence="4 5">
    <name type="scientific">Rhodococcus maanshanensis</name>
    <dbReference type="NCBI Taxonomy" id="183556"/>
    <lineage>
        <taxon>Bacteria</taxon>
        <taxon>Bacillati</taxon>
        <taxon>Actinomycetota</taxon>
        <taxon>Actinomycetes</taxon>
        <taxon>Mycobacteriales</taxon>
        <taxon>Nocardiaceae</taxon>
        <taxon>Rhodococcus</taxon>
    </lineage>
</organism>
<dbReference type="InterPro" id="IPR036291">
    <property type="entry name" value="NAD(P)-bd_dom_sf"/>
</dbReference>
<dbReference type="FunFam" id="3.40.50.720:FF:000084">
    <property type="entry name" value="Short-chain dehydrogenase reductase"/>
    <property type="match status" value="1"/>
</dbReference>
<evidence type="ECO:0000256" key="2">
    <source>
        <dbReference type="ARBA" id="ARBA00023002"/>
    </source>
</evidence>
<evidence type="ECO:0000313" key="5">
    <source>
        <dbReference type="Proteomes" id="UP000198677"/>
    </source>
</evidence>
<comment type="similarity">
    <text evidence="1 3">Belongs to the short-chain dehydrogenases/reductases (SDR) family.</text>
</comment>
<dbReference type="PANTHER" id="PTHR43391:SF12">
    <property type="entry name" value="OXIDOREDUCTASE EPHD-RELATED"/>
    <property type="match status" value="1"/>
</dbReference>
<reference evidence="5" key="1">
    <citation type="submission" date="2016-10" db="EMBL/GenBank/DDBJ databases">
        <authorList>
            <person name="Varghese N."/>
            <person name="Submissions S."/>
        </authorList>
    </citation>
    <scope>NUCLEOTIDE SEQUENCE [LARGE SCALE GENOMIC DNA]</scope>
    <source>
        <strain evidence="5">DSM 44675</strain>
    </source>
</reference>
<dbReference type="OrthoDB" id="4690547at2"/>
<dbReference type="Proteomes" id="UP000198677">
    <property type="component" value="Unassembled WGS sequence"/>
</dbReference>